<proteinExistence type="predicted"/>
<sequence length="222" mass="24100">MIKAFHISRVFKSFSDTLTLVDQPTVAAPSTTIIESVNDVSTHAEINTCENILISSVSTAAPISGPYSSVSVDSNLHYASLSVESNESVANPHVKTPQSESSIPMLCSFEGNLPEHNSAFQDSSHLNISQSNCFTSPTLGDECRTSHISNNEPIDTALFSSPNLIIPSPDRILGNQIQILMQNWMEISVCNVSELLYSIYKGYLLQNVENCSSQVETPSDVS</sequence>
<accession>A0AAV7KF43</accession>
<keyword evidence="2" id="KW-1185">Reference proteome</keyword>
<protein>
    <submittedName>
        <fullName evidence="1">Uncharacterized protein</fullName>
    </submittedName>
</protein>
<organism evidence="1 2">
    <name type="scientific">Oopsacas minuta</name>
    <dbReference type="NCBI Taxonomy" id="111878"/>
    <lineage>
        <taxon>Eukaryota</taxon>
        <taxon>Metazoa</taxon>
        <taxon>Porifera</taxon>
        <taxon>Hexactinellida</taxon>
        <taxon>Hexasterophora</taxon>
        <taxon>Lyssacinosida</taxon>
        <taxon>Leucopsacidae</taxon>
        <taxon>Oopsacas</taxon>
    </lineage>
</organism>
<reference evidence="1 2" key="1">
    <citation type="journal article" date="2023" name="BMC Biol.">
        <title>The compact genome of the sponge Oopsacas minuta (Hexactinellida) is lacking key metazoan core genes.</title>
        <authorList>
            <person name="Santini S."/>
            <person name="Schenkelaars Q."/>
            <person name="Jourda C."/>
            <person name="Duchesne M."/>
            <person name="Belahbib H."/>
            <person name="Rocher C."/>
            <person name="Selva M."/>
            <person name="Riesgo A."/>
            <person name="Vervoort M."/>
            <person name="Leys S.P."/>
            <person name="Kodjabachian L."/>
            <person name="Le Bivic A."/>
            <person name="Borchiellini C."/>
            <person name="Claverie J.M."/>
            <person name="Renard E."/>
        </authorList>
    </citation>
    <scope>NUCLEOTIDE SEQUENCE [LARGE SCALE GENOMIC DNA]</scope>
    <source>
        <strain evidence="1">SPO-2</strain>
    </source>
</reference>
<dbReference type="AlphaFoldDB" id="A0AAV7KF43"/>
<dbReference type="EMBL" id="JAKMXF010000044">
    <property type="protein sequence ID" value="KAI6659878.1"/>
    <property type="molecule type" value="Genomic_DNA"/>
</dbReference>
<evidence type="ECO:0000313" key="2">
    <source>
        <dbReference type="Proteomes" id="UP001165289"/>
    </source>
</evidence>
<dbReference type="Proteomes" id="UP001165289">
    <property type="component" value="Unassembled WGS sequence"/>
</dbReference>
<evidence type="ECO:0000313" key="1">
    <source>
        <dbReference type="EMBL" id="KAI6659878.1"/>
    </source>
</evidence>
<gene>
    <name evidence="1" type="ORF">LOD99_14218</name>
</gene>
<name>A0AAV7KF43_9METZ</name>
<comment type="caution">
    <text evidence="1">The sequence shown here is derived from an EMBL/GenBank/DDBJ whole genome shotgun (WGS) entry which is preliminary data.</text>
</comment>